<feature type="region of interest" description="Disordered" evidence="4">
    <location>
        <begin position="661"/>
        <end position="727"/>
    </location>
</feature>
<dbReference type="InterPro" id="IPR011990">
    <property type="entry name" value="TPR-like_helical_dom_sf"/>
</dbReference>
<name>A0A8B6GW62_MYTGA</name>
<evidence type="ECO:0000256" key="4">
    <source>
        <dbReference type="SAM" id="MobiDB-lite"/>
    </source>
</evidence>
<keyword evidence="2" id="KW-0802">TPR repeat</keyword>
<feature type="repeat" description="ANK" evidence="3">
    <location>
        <begin position="293"/>
        <end position="331"/>
    </location>
</feature>
<dbReference type="SUPFAM" id="SSF48403">
    <property type="entry name" value="Ankyrin repeat"/>
    <property type="match status" value="1"/>
</dbReference>
<evidence type="ECO:0000256" key="1">
    <source>
        <dbReference type="ARBA" id="ARBA00022737"/>
    </source>
</evidence>
<sequence length="1195" mass="136468">MAYYNPQDRGQIEENVGATIMIQHCKQEAESKLQQQDYVGAYDDYSYAIRVAQAIPFVGEEMPKLLCNRSMVLLKMRRYAEALADAMASINEFPYWIKGFWRASQVFKEQGQLYKAVDILNEGLDACRKYSYKDDQLTFFTEMATILSYAKGCSVNPFLRSPDSSQTSLKVKVIQRLIFNKAWEAISYLVTGLSSGDNDELAESFCDLDLSFVPVGDLLRETSVSQRKSWGIHLAITLLGNGSSFEQMELTLGQATIHIGVQSALETGDLEFLKFLLATFIDSQAKKDMIDKNGDSAVHLVVKSGKINTTLGESILRLLMNSGCTAYLKNMSGQLPIDYLKPTDQGFSLLQAAKSNADEEIRKQIIMFKNKGNDALKNTNNGQAIQMYTKGLQLCGDNSILKREAAVLLSNRSNVYSMMGMHKEALKDADESIKSDNSWYKGYWRKGQELKQMKRFTDAYTTFLSMFTSCYDVYPGDKLNFMTEAAVLFKDIPGEGVAAQATTNSMSFGTVFEYLKTVRYMTITASWLTPTLVVLLYRHKGNYLNFLADERDTCVHAVVRYALITGHIDLLNEMPIKSSPFRDEYLDGRRETPFHVITKYKHTEDVNLMVKVARVLIGKNFTASMIDKDKCLAIDYVSEDWQKPLYDVLAKVSWKEMQNLSQDNTAAKKPSLPTKDGKQPNDQSNVPKPRNGGDQGTQTRPNDSQVFKDQPASQTRQVDPQVLKERGNEEFRNGNYLAAVEIYTKAIGIQKAKMKEHVHHSRDLAILYANRSECFLKTFVLDKAMNDAMESVSYDGHWFKAHMKVGKVLGAKQNHEGALQAYTNALNELASEKSPEKSQREILASYCFHYMNLDNRKYPLDKVKNLKIATNTWALVTYDFITNGNWNLASFSYIQFRDDEAPCIKIERVNLRPICELQYVKNCAWCIDLLRYFLICGSDYNTMTTYTGDRYFHATIRLCIASESFGLLEYVLPNIVVPKGDQNLQDDKGNTALHTITRDQAVDLRIRLRFIIMLIEAEVNPLTKNNEGKYAVVYLPRNEERAIEILANVMRQQEDVEKRIKQTKMQQQQQQEAGKQQSQSIPNVSATAQGRQPQPNRRQENDAWKQSYMPKQQPSRPAYDKCRKCDEVLEECRTKIKNRTGYAYFDMAKVIRENNHNKERHQKIVDEMLCMITDSIAKTLNPVLFTQSKKYHFWK</sequence>
<organism evidence="5 6">
    <name type="scientific">Mytilus galloprovincialis</name>
    <name type="common">Mediterranean mussel</name>
    <dbReference type="NCBI Taxonomy" id="29158"/>
    <lineage>
        <taxon>Eukaryota</taxon>
        <taxon>Metazoa</taxon>
        <taxon>Spiralia</taxon>
        <taxon>Lophotrochozoa</taxon>
        <taxon>Mollusca</taxon>
        <taxon>Bivalvia</taxon>
        <taxon>Autobranchia</taxon>
        <taxon>Pteriomorphia</taxon>
        <taxon>Mytilida</taxon>
        <taxon>Mytiloidea</taxon>
        <taxon>Mytilidae</taxon>
        <taxon>Mytilinae</taxon>
        <taxon>Mytilus</taxon>
    </lineage>
</organism>
<proteinExistence type="predicted"/>
<dbReference type="PROSITE" id="PS50088">
    <property type="entry name" value="ANK_REPEAT"/>
    <property type="match status" value="1"/>
</dbReference>
<dbReference type="EMBL" id="UYJE01009106">
    <property type="protein sequence ID" value="VDI70084.1"/>
    <property type="molecule type" value="Genomic_DNA"/>
</dbReference>
<keyword evidence="1" id="KW-0677">Repeat</keyword>
<feature type="region of interest" description="Disordered" evidence="4">
    <location>
        <begin position="1058"/>
        <end position="1120"/>
    </location>
</feature>
<dbReference type="SUPFAM" id="SSF48452">
    <property type="entry name" value="TPR-like"/>
    <property type="match status" value="3"/>
</dbReference>
<feature type="compositionally biased region" description="Polar residues" evidence="4">
    <location>
        <begin position="696"/>
        <end position="718"/>
    </location>
</feature>
<dbReference type="InterPro" id="IPR002110">
    <property type="entry name" value="Ankyrin_rpt"/>
</dbReference>
<dbReference type="InterPro" id="IPR036770">
    <property type="entry name" value="Ankyrin_rpt-contain_sf"/>
</dbReference>
<keyword evidence="6" id="KW-1185">Reference proteome</keyword>
<protein>
    <submittedName>
        <fullName evidence="5">Uncharacterized protein</fullName>
    </submittedName>
</protein>
<evidence type="ECO:0000313" key="5">
    <source>
        <dbReference type="EMBL" id="VDI70084.1"/>
    </source>
</evidence>
<dbReference type="GO" id="GO:0051879">
    <property type="term" value="F:Hsp90 protein binding"/>
    <property type="evidence" value="ECO:0007669"/>
    <property type="project" value="TreeGrafter"/>
</dbReference>
<accession>A0A8B6GW62</accession>
<dbReference type="PANTHER" id="PTHR22904">
    <property type="entry name" value="TPR REPEAT CONTAINING PROTEIN"/>
    <property type="match status" value="1"/>
</dbReference>
<dbReference type="OrthoDB" id="6161681at2759"/>
<gene>
    <name evidence="5" type="ORF">MGAL_10B072007</name>
</gene>
<reference evidence="5" key="1">
    <citation type="submission" date="2018-11" db="EMBL/GenBank/DDBJ databases">
        <authorList>
            <person name="Alioto T."/>
            <person name="Alioto T."/>
        </authorList>
    </citation>
    <scope>NUCLEOTIDE SEQUENCE</scope>
</reference>
<dbReference type="Proteomes" id="UP000596742">
    <property type="component" value="Unassembled WGS sequence"/>
</dbReference>
<comment type="caution">
    <text evidence="5">The sequence shown here is derived from an EMBL/GenBank/DDBJ whole genome shotgun (WGS) entry which is preliminary data.</text>
</comment>
<evidence type="ECO:0000256" key="3">
    <source>
        <dbReference type="PROSITE-ProRule" id="PRU00023"/>
    </source>
</evidence>
<dbReference type="Gene3D" id="1.25.40.20">
    <property type="entry name" value="Ankyrin repeat-containing domain"/>
    <property type="match status" value="2"/>
</dbReference>
<evidence type="ECO:0000313" key="6">
    <source>
        <dbReference type="Proteomes" id="UP000596742"/>
    </source>
</evidence>
<dbReference type="InterPro" id="IPR019734">
    <property type="entry name" value="TPR_rpt"/>
</dbReference>
<feature type="compositionally biased region" description="Low complexity" evidence="4">
    <location>
        <begin position="1063"/>
        <end position="1079"/>
    </location>
</feature>
<evidence type="ECO:0000256" key="2">
    <source>
        <dbReference type="ARBA" id="ARBA00022803"/>
    </source>
</evidence>
<dbReference type="SMART" id="SM00028">
    <property type="entry name" value="TPR"/>
    <property type="match status" value="7"/>
</dbReference>
<feature type="compositionally biased region" description="Polar residues" evidence="4">
    <location>
        <begin position="1080"/>
        <end position="1096"/>
    </location>
</feature>
<dbReference type="PANTHER" id="PTHR22904:SF513">
    <property type="match status" value="1"/>
</dbReference>
<keyword evidence="3" id="KW-0040">ANK repeat</keyword>
<dbReference type="AlphaFoldDB" id="A0A8B6GW62"/>
<dbReference type="Gene3D" id="1.25.40.10">
    <property type="entry name" value="Tetratricopeptide repeat domain"/>
    <property type="match status" value="3"/>
</dbReference>